<feature type="chain" id="PRO_5005467271" evidence="1">
    <location>
        <begin position="23"/>
        <end position="219"/>
    </location>
</feature>
<gene>
    <name evidence="2" type="ORF">AKJ09_10158</name>
</gene>
<dbReference type="STRING" id="1391654.AKJ09_10158"/>
<keyword evidence="1" id="KW-0732">Signal</keyword>
<evidence type="ECO:0000256" key="1">
    <source>
        <dbReference type="SAM" id="SignalP"/>
    </source>
</evidence>
<keyword evidence="3" id="KW-1185">Reference proteome</keyword>
<name>A0A0K1QDI2_9BACT</name>
<dbReference type="Proteomes" id="UP000064967">
    <property type="component" value="Chromosome"/>
</dbReference>
<dbReference type="EMBL" id="CP012333">
    <property type="protein sequence ID" value="AKV03495.1"/>
    <property type="molecule type" value="Genomic_DNA"/>
</dbReference>
<dbReference type="KEGG" id="llu:AKJ09_10158"/>
<protein>
    <submittedName>
        <fullName evidence="2">Uncharacterized protein</fullName>
    </submittedName>
</protein>
<accession>A0A0K1QDI2</accession>
<organism evidence="2 3">
    <name type="scientific">Labilithrix luteola</name>
    <dbReference type="NCBI Taxonomy" id="1391654"/>
    <lineage>
        <taxon>Bacteria</taxon>
        <taxon>Pseudomonadati</taxon>
        <taxon>Myxococcota</taxon>
        <taxon>Polyangia</taxon>
        <taxon>Polyangiales</taxon>
        <taxon>Labilitrichaceae</taxon>
        <taxon>Labilithrix</taxon>
    </lineage>
</organism>
<proteinExistence type="predicted"/>
<evidence type="ECO:0000313" key="2">
    <source>
        <dbReference type="EMBL" id="AKV03495.1"/>
    </source>
</evidence>
<reference evidence="2 3" key="1">
    <citation type="submission" date="2015-08" db="EMBL/GenBank/DDBJ databases">
        <authorList>
            <person name="Babu N.S."/>
            <person name="Beckwith C.J."/>
            <person name="Beseler K.G."/>
            <person name="Brison A."/>
            <person name="Carone J.V."/>
            <person name="Caskin T.P."/>
            <person name="Diamond M."/>
            <person name="Durham M.E."/>
            <person name="Foxe J.M."/>
            <person name="Go M."/>
            <person name="Henderson B.A."/>
            <person name="Jones I.B."/>
            <person name="McGettigan J.A."/>
            <person name="Micheletti S.J."/>
            <person name="Nasrallah M.E."/>
            <person name="Ortiz D."/>
            <person name="Piller C.R."/>
            <person name="Privatt S.R."/>
            <person name="Schneider S.L."/>
            <person name="Sharp S."/>
            <person name="Smith T.C."/>
            <person name="Stanton J.D."/>
            <person name="Ullery H.E."/>
            <person name="Wilson R.J."/>
            <person name="Serrano M.G."/>
            <person name="Buck G."/>
            <person name="Lee V."/>
            <person name="Wang Y."/>
            <person name="Carvalho R."/>
            <person name="Voegtly L."/>
            <person name="Shi R."/>
            <person name="Duckworth R."/>
            <person name="Johnson A."/>
            <person name="Loviza R."/>
            <person name="Walstead R."/>
            <person name="Shah Z."/>
            <person name="Kiflezghi M."/>
            <person name="Wade K."/>
            <person name="Ball S.L."/>
            <person name="Bradley K.W."/>
            <person name="Asai D.J."/>
            <person name="Bowman C.A."/>
            <person name="Russell D.A."/>
            <person name="Pope W.H."/>
            <person name="Jacobs-Sera D."/>
            <person name="Hendrix R.W."/>
            <person name="Hatfull G.F."/>
        </authorList>
    </citation>
    <scope>NUCLEOTIDE SEQUENCE [LARGE SCALE GENOMIC DNA]</scope>
    <source>
        <strain evidence="2 3">DSM 27648</strain>
    </source>
</reference>
<dbReference type="AlphaFoldDB" id="A0A0K1QDI2"/>
<sequence>MLLLFCVALAFAFVSPMGLARAEDPPQQQLPKRQANFTWQKTEKGASLLLASFSYRDVVDSTIAEKLASGLPTVIALRAYVLREGEANPVALAVRTCRVVYDLWDEVYRVNISGPGGTQDLAAMNLEGVLRQCTDVRDLVVTNRALLAPAQAHFIGAIVEVNPISPGMLDQMRRWVSRPAGSTGIGPGDALFGSFVGLFVRQIGTAARTLRFRTQSFTP</sequence>
<feature type="signal peptide" evidence="1">
    <location>
        <begin position="1"/>
        <end position="22"/>
    </location>
</feature>
<evidence type="ECO:0000313" key="3">
    <source>
        <dbReference type="Proteomes" id="UP000064967"/>
    </source>
</evidence>